<evidence type="ECO:0000313" key="6">
    <source>
        <dbReference type="EMBL" id="SEN55808.1"/>
    </source>
</evidence>
<dbReference type="InterPro" id="IPR003825">
    <property type="entry name" value="Colicin-V_CvpA"/>
</dbReference>
<keyword evidence="4 5" id="KW-0472">Membrane</keyword>
<evidence type="ECO:0000313" key="7">
    <source>
        <dbReference type="Proteomes" id="UP000183898"/>
    </source>
</evidence>
<evidence type="ECO:0000256" key="2">
    <source>
        <dbReference type="ARBA" id="ARBA00022692"/>
    </source>
</evidence>
<dbReference type="Proteomes" id="UP000183898">
    <property type="component" value="Unassembled WGS sequence"/>
</dbReference>
<feature type="transmembrane region" description="Helical" evidence="5">
    <location>
        <begin position="105"/>
        <end position="131"/>
    </location>
</feature>
<dbReference type="RefSeq" id="WP_081353825.1">
    <property type="nucleotide sequence ID" value="NZ_FOCT01000005.1"/>
</dbReference>
<dbReference type="PANTHER" id="PTHR36926">
    <property type="entry name" value="COLICIN V PRODUCTION PROTEIN"/>
    <property type="match status" value="1"/>
</dbReference>
<keyword evidence="2 5" id="KW-0812">Transmembrane</keyword>
<dbReference type="GO" id="GO:0016020">
    <property type="term" value="C:membrane"/>
    <property type="evidence" value="ECO:0007669"/>
    <property type="project" value="UniProtKB-SubCell"/>
</dbReference>
<dbReference type="AlphaFoldDB" id="A0A1H8HJX9"/>
<reference evidence="6 7" key="1">
    <citation type="submission" date="2016-10" db="EMBL/GenBank/DDBJ databases">
        <authorList>
            <person name="de Groot N.N."/>
        </authorList>
    </citation>
    <scope>NUCLEOTIDE SEQUENCE [LARGE SCALE GENOMIC DNA]</scope>
    <source>
        <strain evidence="6 7">Nl18</strain>
    </source>
</reference>
<proteinExistence type="predicted"/>
<feature type="transmembrane region" description="Helical" evidence="5">
    <location>
        <begin position="36"/>
        <end position="57"/>
    </location>
</feature>
<feature type="transmembrane region" description="Helical" evidence="5">
    <location>
        <begin position="69"/>
        <end position="93"/>
    </location>
</feature>
<gene>
    <name evidence="6" type="ORF">SAMN05216404_105140</name>
</gene>
<dbReference type="GO" id="GO:0009403">
    <property type="term" value="P:toxin biosynthetic process"/>
    <property type="evidence" value="ECO:0007669"/>
    <property type="project" value="InterPro"/>
</dbReference>
<feature type="transmembrane region" description="Helical" evidence="5">
    <location>
        <begin position="12"/>
        <end position="30"/>
    </location>
</feature>
<keyword evidence="3 5" id="KW-1133">Transmembrane helix</keyword>
<organism evidence="6 7">
    <name type="scientific">Nitrosospira multiformis</name>
    <dbReference type="NCBI Taxonomy" id="1231"/>
    <lineage>
        <taxon>Bacteria</taxon>
        <taxon>Pseudomonadati</taxon>
        <taxon>Pseudomonadota</taxon>
        <taxon>Betaproteobacteria</taxon>
        <taxon>Nitrosomonadales</taxon>
        <taxon>Nitrosomonadaceae</taxon>
        <taxon>Nitrosospira</taxon>
    </lineage>
</organism>
<accession>A0A1H8HJX9</accession>
<name>A0A1H8HJX9_9PROT</name>
<evidence type="ECO:0000256" key="3">
    <source>
        <dbReference type="ARBA" id="ARBA00022989"/>
    </source>
</evidence>
<dbReference type="InterPro" id="IPR052719">
    <property type="entry name" value="CvpA-like"/>
</dbReference>
<evidence type="ECO:0000256" key="5">
    <source>
        <dbReference type="SAM" id="Phobius"/>
    </source>
</evidence>
<evidence type="ECO:0000256" key="1">
    <source>
        <dbReference type="ARBA" id="ARBA00004141"/>
    </source>
</evidence>
<dbReference type="Pfam" id="PF02674">
    <property type="entry name" value="Colicin_V"/>
    <property type="match status" value="1"/>
</dbReference>
<comment type="subcellular location">
    <subcellularLocation>
        <location evidence="1">Membrane</location>
        <topology evidence="1">Multi-pass membrane protein</topology>
    </subcellularLocation>
</comment>
<sequence length="174" mass="18870">MFTGDLTGFDYAVLAILIMSILLSVSRGVVREILSLVSWIVAFMVANSFAAGFAPMVPSTIGGESLRILLAFIALFLITLVAMGLVTMLTSALVQTVGLGFTDRFFGSLFGFIRGLVVVLVIVLAAGLTAVPQEPFWRKAVLSKHLEAAAMVVLPWLPQDLSKRIHYAELKRKQ</sequence>
<protein>
    <submittedName>
        <fullName evidence="6">Membrane protein required for colicin V production</fullName>
    </submittedName>
</protein>
<dbReference type="EMBL" id="FOCT01000005">
    <property type="protein sequence ID" value="SEN55808.1"/>
    <property type="molecule type" value="Genomic_DNA"/>
</dbReference>
<dbReference type="PANTHER" id="PTHR36926:SF1">
    <property type="entry name" value="COLICIN V PRODUCTION PROTEIN"/>
    <property type="match status" value="1"/>
</dbReference>
<evidence type="ECO:0000256" key="4">
    <source>
        <dbReference type="ARBA" id="ARBA00023136"/>
    </source>
</evidence>